<dbReference type="SUPFAM" id="SSF101960">
    <property type="entry name" value="Stabilizer of iron transporter SufD"/>
    <property type="match status" value="1"/>
</dbReference>
<keyword evidence="3" id="KW-1185">Reference proteome</keyword>
<keyword evidence="1" id="KW-0732">Signal</keyword>
<name>A0AAN8VND4_9MAGN</name>
<dbReference type="GO" id="GO:0016226">
    <property type="term" value="P:iron-sulfur cluster assembly"/>
    <property type="evidence" value="ECO:0007669"/>
    <property type="project" value="InterPro"/>
</dbReference>
<organism evidence="2 3">
    <name type="scientific">Dillenia turbinata</name>
    <dbReference type="NCBI Taxonomy" id="194707"/>
    <lineage>
        <taxon>Eukaryota</taxon>
        <taxon>Viridiplantae</taxon>
        <taxon>Streptophyta</taxon>
        <taxon>Embryophyta</taxon>
        <taxon>Tracheophyta</taxon>
        <taxon>Spermatophyta</taxon>
        <taxon>Magnoliopsida</taxon>
        <taxon>eudicotyledons</taxon>
        <taxon>Gunneridae</taxon>
        <taxon>Pentapetalae</taxon>
        <taxon>Dilleniales</taxon>
        <taxon>Dilleniaceae</taxon>
        <taxon>Dillenia</taxon>
    </lineage>
</organism>
<dbReference type="InterPro" id="IPR055346">
    <property type="entry name" value="Fe-S_cluster_assembly_SufBD"/>
</dbReference>
<dbReference type="Proteomes" id="UP001370490">
    <property type="component" value="Unassembled WGS sequence"/>
</dbReference>
<proteinExistence type="predicted"/>
<dbReference type="PANTHER" id="PTHR30508">
    <property type="entry name" value="FES CLUSTER ASSEMBLY PROTEIN SUF"/>
    <property type="match status" value="1"/>
</dbReference>
<reference evidence="2 3" key="1">
    <citation type="submission" date="2023-12" db="EMBL/GenBank/DDBJ databases">
        <title>A high-quality genome assembly for Dillenia turbinata (Dilleniales).</title>
        <authorList>
            <person name="Chanderbali A."/>
        </authorList>
    </citation>
    <scope>NUCLEOTIDE SEQUENCE [LARGE SCALE GENOMIC DNA]</scope>
    <source>
        <strain evidence="2">LSX21</strain>
        <tissue evidence="2">Leaf</tissue>
    </source>
</reference>
<dbReference type="InterPro" id="IPR037284">
    <property type="entry name" value="SUF_FeS_clus_asmbl_SufBD_sf"/>
</dbReference>
<feature type="chain" id="PRO_5042877133" evidence="1">
    <location>
        <begin position="19"/>
        <end position="179"/>
    </location>
</feature>
<dbReference type="PANTHER" id="PTHR30508:SF1">
    <property type="entry name" value="UPF0051 PROTEIN ABCI8, CHLOROPLASTIC-RELATED"/>
    <property type="match status" value="1"/>
</dbReference>
<comment type="caution">
    <text evidence="2">The sequence shown here is derived from an EMBL/GenBank/DDBJ whole genome shotgun (WGS) entry which is preliminary data.</text>
</comment>
<feature type="signal peptide" evidence="1">
    <location>
        <begin position="1"/>
        <end position="18"/>
    </location>
</feature>
<dbReference type="EMBL" id="JBAMMX010000007">
    <property type="protein sequence ID" value="KAK6936984.1"/>
    <property type="molecule type" value="Genomic_DNA"/>
</dbReference>
<evidence type="ECO:0000313" key="3">
    <source>
        <dbReference type="Proteomes" id="UP001370490"/>
    </source>
</evidence>
<sequence length="179" mass="20593">MSEIDWLMLPSMLFSILSRLLRLIGRLEKTGVIFCFFSEAIQEYPDLVRKNKYLTVQNWYAGDEEGKGGIYYFVLREVFVPMIVETGSTITWKYPSVVLEGDDMNGEFYSVALTNNYQQAYEDDSQREERQKGLVQVHSKAKNARSFSQCDSMLIGDQAAASTYPYIQEAVKSNDHYDT</sequence>
<gene>
    <name evidence="2" type="ORF">RJ641_034014</name>
</gene>
<evidence type="ECO:0000313" key="2">
    <source>
        <dbReference type="EMBL" id="KAK6936984.1"/>
    </source>
</evidence>
<protein>
    <submittedName>
        <fullName evidence="2">Uncharacterized protein</fullName>
    </submittedName>
</protein>
<dbReference type="AlphaFoldDB" id="A0AAN8VND4"/>
<accession>A0AAN8VND4</accession>
<evidence type="ECO:0000256" key="1">
    <source>
        <dbReference type="SAM" id="SignalP"/>
    </source>
</evidence>